<dbReference type="AlphaFoldDB" id="A0A841AQ27"/>
<evidence type="ECO:0000313" key="1">
    <source>
        <dbReference type="EMBL" id="MBB5843871.1"/>
    </source>
</evidence>
<dbReference type="InterPro" id="IPR001451">
    <property type="entry name" value="Hexapep"/>
</dbReference>
<proteinExistence type="predicted"/>
<keyword evidence="1" id="KW-0808">Transferase</keyword>
<dbReference type="Pfam" id="PF00132">
    <property type="entry name" value="Hexapep"/>
    <property type="match status" value="1"/>
</dbReference>
<accession>A0A841AQ27</accession>
<dbReference type="InterPro" id="IPR050484">
    <property type="entry name" value="Transf_Hexapept/Carb_Anhydrase"/>
</dbReference>
<dbReference type="InterPro" id="IPR011004">
    <property type="entry name" value="Trimer_LpxA-like_sf"/>
</dbReference>
<evidence type="ECO:0000313" key="2">
    <source>
        <dbReference type="Proteomes" id="UP000536685"/>
    </source>
</evidence>
<dbReference type="Proteomes" id="UP000536685">
    <property type="component" value="Unassembled WGS sequence"/>
</dbReference>
<reference evidence="1 2" key="1">
    <citation type="submission" date="2020-08" db="EMBL/GenBank/DDBJ databases">
        <title>Sequencing the genomes of 1000 actinobacteria strains.</title>
        <authorList>
            <person name="Klenk H.-P."/>
        </authorList>
    </citation>
    <scope>NUCLEOTIDE SEQUENCE [LARGE SCALE GENOMIC DNA]</scope>
    <source>
        <strain evidence="1 2">DSM 105784</strain>
    </source>
</reference>
<dbReference type="Gene3D" id="2.160.10.10">
    <property type="entry name" value="Hexapeptide repeat proteins"/>
    <property type="match status" value="1"/>
</dbReference>
<dbReference type="SUPFAM" id="SSF51161">
    <property type="entry name" value="Trimeric LpxA-like enzymes"/>
    <property type="match status" value="1"/>
</dbReference>
<dbReference type="CDD" id="cd04645">
    <property type="entry name" value="LbH_gamma_CA_like"/>
    <property type="match status" value="1"/>
</dbReference>
<name>A0A841AQ27_9MICO</name>
<dbReference type="InterPro" id="IPR047324">
    <property type="entry name" value="LbH_gamma_CA-like"/>
</dbReference>
<protein>
    <submittedName>
        <fullName evidence="1">Carbonic anhydrase/acetyltransferase-like protein (Isoleucine patch superfamily)</fullName>
    </submittedName>
</protein>
<keyword evidence="2" id="KW-1185">Reference proteome</keyword>
<dbReference type="EMBL" id="JACHMJ010000001">
    <property type="protein sequence ID" value="MBB5843871.1"/>
    <property type="molecule type" value="Genomic_DNA"/>
</dbReference>
<dbReference type="PANTHER" id="PTHR13061:SF29">
    <property type="entry name" value="GAMMA CARBONIC ANHYDRASE-LIKE 1, MITOCHONDRIAL-RELATED"/>
    <property type="match status" value="1"/>
</dbReference>
<dbReference type="RefSeq" id="WP_184237390.1">
    <property type="nucleotide sequence ID" value="NZ_JACHMJ010000001.1"/>
</dbReference>
<sequence>MPLIVPFGTGSPSIDPSAWVAPNATLVGAVTVDAHASVFYGAVLRADIGEIHLGPGSNVQDNVTMHIDGGGRVEIGSRVSVGHGAILHGCTVEDDCLIGMGSTVLNGAVIGAGSLVAAGAVVLENTVIPPGSLVVGVPAKVARQLSAGERAGLVDNARRYAEISPAHRAANGG</sequence>
<dbReference type="PANTHER" id="PTHR13061">
    <property type="entry name" value="DYNACTIN SUBUNIT P25"/>
    <property type="match status" value="1"/>
</dbReference>
<dbReference type="GO" id="GO:0016740">
    <property type="term" value="F:transferase activity"/>
    <property type="evidence" value="ECO:0007669"/>
    <property type="project" value="UniProtKB-KW"/>
</dbReference>
<gene>
    <name evidence="1" type="ORF">HD599_002194</name>
</gene>
<organism evidence="1 2">
    <name type="scientific">Conyzicola lurida</name>
    <dbReference type="NCBI Taxonomy" id="1172621"/>
    <lineage>
        <taxon>Bacteria</taxon>
        <taxon>Bacillati</taxon>
        <taxon>Actinomycetota</taxon>
        <taxon>Actinomycetes</taxon>
        <taxon>Micrococcales</taxon>
        <taxon>Microbacteriaceae</taxon>
        <taxon>Conyzicola</taxon>
    </lineage>
</organism>
<comment type="caution">
    <text evidence="1">The sequence shown here is derived from an EMBL/GenBank/DDBJ whole genome shotgun (WGS) entry which is preliminary data.</text>
</comment>